<keyword evidence="6 7" id="KW-0472">Membrane</keyword>
<evidence type="ECO:0000256" key="8">
    <source>
        <dbReference type="SAM" id="MobiDB-lite"/>
    </source>
</evidence>
<feature type="domain" description="ABC transmembrane type-1" evidence="9">
    <location>
        <begin position="93"/>
        <end position="310"/>
    </location>
</feature>
<evidence type="ECO:0000256" key="4">
    <source>
        <dbReference type="ARBA" id="ARBA00022692"/>
    </source>
</evidence>
<protein>
    <submittedName>
        <fullName evidence="10">Sugar ABC transporter permease</fullName>
    </submittedName>
</protein>
<dbReference type="PROSITE" id="PS50928">
    <property type="entry name" value="ABC_TM1"/>
    <property type="match status" value="1"/>
</dbReference>
<feature type="transmembrane region" description="Helical" evidence="7">
    <location>
        <begin position="182"/>
        <end position="206"/>
    </location>
</feature>
<dbReference type="PANTHER" id="PTHR43227">
    <property type="entry name" value="BLL4140 PROTEIN"/>
    <property type="match status" value="1"/>
</dbReference>
<gene>
    <name evidence="10" type="ORF">GCM10009742_04670</name>
</gene>
<dbReference type="Proteomes" id="UP001500190">
    <property type="component" value="Unassembled WGS sequence"/>
</dbReference>
<evidence type="ECO:0000256" key="5">
    <source>
        <dbReference type="ARBA" id="ARBA00022989"/>
    </source>
</evidence>
<organism evidence="10 11">
    <name type="scientific">Kribbella karoonensis</name>
    <dbReference type="NCBI Taxonomy" id="324851"/>
    <lineage>
        <taxon>Bacteria</taxon>
        <taxon>Bacillati</taxon>
        <taxon>Actinomycetota</taxon>
        <taxon>Actinomycetes</taxon>
        <taxon>Propionibacteriales</taxon>
        <taxon>Kribbellaceae</taxon>
        <taxon>Kribbella</taxon>
    </lineage>
</organism>
<dbReference type="Pfam" id="PF00528">
    <property type="entry name" value="BPD_transp_1"/>
    <property type="match status" value="1"/>
</dbReference>
<keyword evidence="4 7" id="KW-0812">Transmembrane</keyword>
<comment type="caution">
    <text evidence="10">The sequence shown here is derived from an EMBL/GenBank/DDBJ whole genome shotgun (WGS) entry which is preliminary data.</text>
</comment>
<evidence type="ECO:0000256" key="1">
    <source>
        <dbReference type="ARBA" id="ARBA00004651"/>
    </source>
</evidence>
<dbReference type="PANTHER" id="PTHR43227:SF11">
    <property type="entry name" value="BLL4140 PROTEIN"/>
    <property type="match status" value="1"/>
</dbReference>
<evidence type="ECO:0000256" key="6">
    <source>
        <dbReference type="ARBA" id="ARBA00023136"/>
    </source>
</evidence>
<evidence type="ECO:0000256" key="2">
    <source>
        <dbReference type="ARBA" id="ARBA00022448"/>
    </source>
</evidence>
<feature type="transmembrane region" description="Helical" evidence="7">
    <location>
        <begin position="289"/>
        <end position="312"/>
    </location>
</feature>
<evidence type="ECO:0000313" key="11">
    <source>
        <dbReference type="Proteomes" id="UP001500190"/>
    </source>
</evidence>
<dbReference type="InterPro" id="IPR050809">
    <property type="entry name" value="UgpAE/MalFG_permease"/>
</dbReference>
<name>A0ABN2CXJ9_9ACTN</name>
<dbReference type="EMBL" id="BAAAND010000001">
    <property type="protein sequence ID" value="GAA1566380.1"/>
    <property type="molecule type" value="Genomic_DNA"/>
</dbReference>
<evidence type="ECO:0000256" key="3">
    <source>
        <dbReference type="ARBA" id="ARBA00022475"/>
    </source>
</evidence>
<keyword evidence="11" id="KW-1185">Reference proteome</keyword>
<keyword evidence="3" id="KW-1003">Cell membrane</keyword>
<feature type="region of interest" description="Disordered" evidence="8">
    <location>
        <begin position="1"/>
        <end position="27"/>
    </location>
</feature>
<comment type="similarity">
    <text evidence="7">Belongs to the binding-protein-dependent transport system permease family.</text>
</comment>
<dbReference type="RefSeq" id="WP_344187655.1">
    <property type="nucleotide sequence ID" value="NZ_BAAAND010000001.1"/>
</dbReference>
<feature type="transmembrane region" description="Helical" evidence="7">
    <location>
        <begin position="33"/>
        <end position="52"/>
    </location>
</feature>
<evidence type="ECO:0000259" key="9">
    <source>
        <dbReference type="PROSITE" id="PS50928"/>
    </source>
</evidence>
<dbReference type="Gene3D" id="1.10.3720.10">
    <property type="entry name" value="MetI-like"/>
    <property type="match status" value="1"/>
</dbReference>
<evidence type="ECO:0000313" key="10">
    <source>
        <dbReference type="EMBL" id="GAA1566380.1"/>
    </source>
</evidence>
<sequence length="324" mass="36044">MTVTVEGRADRRTDPAGRSPRRPQPPRQGRNRLWIWLFLTPTVVLYGVYTIYPVLASYWYSFVEWNGFDEAKHWVGLANYRAVLADPLFWNSFKITVLFMVAVVPVKVLFTLLLALVLNSPKLPMRTLFRTAFFLPVVTTTAIVGIVMQFVFDPASGPVNVVLRKLGLVADGINFLGDPKTALWTVVGVYIWKWFGVTLIYWLAALQTVPDEVYEAAAIDGAGPWGLLRHVTLPLLKPFAVIITLLTLESTLKVFDLMLTMTNGGPFYATEVVEIYIYRWAFAATVPELGFASAAAVIFGLFVGLIGVLQLLGIRAARKARGTA</sequence>
<accession>A0ABN2CXJ9</accession>
<feature type="transmembrane region" description="Helical" evidence="7">
    <location>
        <begin position="227"/>
        <end position="248"/>
    </location>
</feature>
<dbReference type="CDD" id="cd06261">
    <property type="entry name" value="TM_PBP2"/>
    <property type="match status" value="1"/>
</dbReference>
<feature type="transmembrane region" description="Helical" evidence="7">
    <location>
        <begin position="95"/>
        <end position="119"/>
    </location>
</feature>
<dbReference type="InterPro" id="IPR035906">
    <property type="entry name" value="MetI-like_sf"/>
</dbReference>
<feature type="transmembrane region" description="Helical" evidence="7">
    <location>
        <begin position="131"/>
        <end position="152"/>
    </location>
</feature>
<keyword evidence="5 7" id="KW-1133">Transmembrane helix</keyword>
<dbReference type="SUPFAM" id="SSF161098">
    <property type="entry name" value="MetI-like"/>
    <property type="match status" value="1"/>
</dbReference>
<dbReference type="InterPro" id="IPR000515">
    <property type="entry name" value="MetI-like"/>
</dbReference>
<reference evidence="10 11" key="1">
    <citation type="journal article" date="2019" name="Int. J. Syst. Evol. Microbiol.">
        <title>The Global Catalogue of Microorganisms (GCM) 10K type strain sequencing project: providing services to taxonomists for standard genome sequencing and annotation.</title>
        <authorList>
            <consortium name="The Broad Institute Genomics Platform"/>
            <consortium name="The Broad Institute Genome Sequencing Center for Infectious Disease"/>
            <person name="Wu L."/>
            <person name="Ma J."/>
        </authorList>
    </citation>
    <scope>NUCLEOTIDE SEQUENCE [LARGE SCALE GENOMIC DNA]</scope>
    <source>
        <strain evidence="10 11">JCM 14304</strain>
    </source>
</reference>
<comment type="subcellular location">
    <subcellularLocation>
        <location evidence="1 7">Cell membrane</location>
        <topology evidence="1 7">Multi-pass membrane protein</topology>
    </subcellularLocation>
</comment>
<keyword evidence="2 7" id="KW-0813">Transport</keyword>
<evidence type="ECO:0000256" key="7">
    <source>
        <dbReference type="RuleBase" id="RU363032"/>
    </source>
</evidence>
<proteinExistence type="inferred from homology"/>